<evidence type="ECO:0000313" key="2">
    <source>
        <dbReference type="EMBL" id="KAJ8870735.1"/>
    </source>
</evidence>
<name>A0ABQ9GEA8_9NEOP</name>
<gene>
    <name evidence="2" type="ORF">PR048_027034</name>
</gene>
<organism evidence="2 3">
    <name type="scientific">Dryococelus australis</name>
    <dbReference type="NCBI Taxonomy" id="614101"/>
    <lineage>
        <taxon>Eukaryota</taxon>
        <taxon>Metazoa</taxon>
        <taxon>Ecdysozoa</taxon>
        <taxon>Arthropoda</taxon>
        <taxon>Hexapoda</taxon>
        <taxon>Insecta</taxon>
        <taxon>Pterygota</taxon>
        <taxon>Neoptera</taxon>
        <taxon>Polyneoptera</taxon>
        <taxon>Phasmatodea</taxon>
        <taxon>Verophasmatodea</taxon>
        <taxon>Anareolatae</taxon>
        <taxon>Phasmatidae</taxon>
        <taxon>Eurycanthinae</taxon>
        <taxon>Dryococelus</taxon>
    </lineage>
</organism>
<protein>
    <submittedName>
        <fullName evidence="2">Uncharacterized protein</fullName>
    </submittedName>
</protein>
<reference evidence="2 3" key="1">
    <citation type="submission" date="2023-02" db="EMBL/GenBank/DDBJ databases">
        <title>LHISI_Scaffold_Assembly.</title>
        <authorList>
            <person name="Stuart O.P."/>
            <person name="Cleave R."/>
            <person name="Magrath M.J.L."/>
            <person name="Mikheyev A.S."/>
        </authorList>
    </citation>
    <scope>NUCLEOTIDE SEQUENCE [LARGE SCALE GENOMIC DNA]</scope>
    <source>
        <strain evidence="2">Daus_M_001</strain>
        <tissue evidence="2">Leg muscle</tissue>
    </source>
</reference>
<sequence length="358" mass="40697">MRYFDRRRDDDKNGIKQHEKGGESKASIEVGRWRWRSVVVKRTAEDAKGECGRGSVTRDVTSLGVAVKAERALRFSKATPRQIAARITALGQTSRRGVCLPLWLCSSLLTGASIPDTAIVISLFHCFQKSLQANARMCPHYTPSSLLLLLRETSSVFNDLAVDETSSTICLPFCTTSITKQCIWIVFCFGCRRKCYDKHTTQPREQVFANFRQIRTKDEQDIYLQALITASENVREICRRILEAISKASFVYDISTPSGKMQIYKLAFMNHAITSEHIRRLPTLLIDGKVPMDRRDKCTPGNTKPDCVGNAVKEHISSFPVKIAHYSTCEYHYLSERLNVLLIKSLVKIKQECRRHMN</sequence>
<proteinExistence type="predicted"/>
<feature type="compositionally biased region" description="Basic and acidic residues" evidence="1">
    <location>
        <begin position="1"/>
        <end position="23"/>
    </location>
</feature>
<accession>A0ABQ9GEA8</accession>
<comment type="caution">
    <text evidence="2">The sequence shown here is derived from an EMBL/GenBank/DDBJ whole genome shotgun (WGS) entry which is preliminary data.</text>
</comment>
<keyword evidence="3" id="KW-1185">Reference proteome</keyword>
<evidence type="ECO:0000256" key="1">
    <source>
        <dbReference type="SAM" id="MobiDB-lite"/>
    </source>
</evidence>
<dbReference type="Proteomes" id="UP001159363">
    <property type="component" value="Chromosome 11"/>
</dbReference>
<dbReference type="EMBL" id="JARBHB010000012">
    <property type="protein sequence ID" value="KAJ8870735.1"/>
    <property type="molecule type" value="Genomic_DNA"/>
</dbReference>
<feature type="region of interest" description="Disordered" evidence="1">
    <location>
        <begin position="1"/>
        <end position="26"/>
    </location>
</feature>
<evidence type="ECO:0000313" key="3">
    <source>
        <dbReference type="Proteomes" id="UP001159363"/>
    </source>
</evidence>